<reference evidence="2" key="1">
    <citation type="journal article" date="2021" name="Nat. Commun.">
        <title>Genetic determinants of endophytism in the Arabidopsis root mycobiome.</title>
        <authorList>
            <person name="Mesny F."/>
            <person name="Miyauchi S."/>
            <person name="Thiergart T."/>
            <person name="Pickel B."/>
            <person name="Atanasova L."/>
            <person name="Karlsson M."/>
            <person name="Huettel B."/>
            <person name="Barry K.W."/>
            <person name="Haridas S."/>
            <person name="Chen C."/>
            <person name="Bauer D."/>
            <person name="Andreopoulos W."/>
            <person name="Pangilinan J."/>
            <person name="LaButti K."/>
            <person name="Riley R."/>
            <person name="Lipzen A."/>
            <person name="Clum A."/>
            <person name="Drula E."/>
            <person name="Henrissat B."/>
            <person name="Kohler A."/>
            <person name="Grigoriev I.V."/>
            <person name="Martin F.M."/>
            <person name="Hacquard S."/>
        </authorList>
    </citation>
    <scope>NUCLEOTIDE SEQUENCE</scope>
    <source>
        <strain evidence="2">MPI-CAGE-AT-0016</strain>
    </source>
</reference>
<dbReference type="AlphaFoldDB" id="A0A8K0TIR2"/>
<accession>A0A8K0TIR2</accession>
<protein>
    <submittedName>
        <fullName evidence="2">Uncharacterized protein</fullName>
    </submittedName>
</protein>
<evidence type="ECO:0000313" key="3">
    <source>
        <dbReference type="Proteomes" id="UP000813385"/>
    </source>
</evidence>
<evidence type="ECO:0000313" key="2">
    <source>
        <dbReference type="EMBL" id="KAH7367148.1"/>
    </source>
</evidence>
<proteinExistence type="predicted"/>
<comment type="caution">
    <text evidence="2">The sequence shown here is derived from an EMBL/GenBank/DDBJ whole genome shotgun (WGS) entry which is preliminary data.</text>
</comment>
<dbReference type="EMBL" id="JAGPXD010000002">
    <property type="protein sequence ID" value="KAH7367148.1"/>
    <property type="molecule type" value="Genomic_DNA"/>
</dbReference>
<keyword evidence="1" id="KW-0812">Transmembrane</keyword>
<dbReference type="OrthoDB" id="21449at2759"/>
<dbReference type="Proteomes" id="UP000813385">
    <property type="component" value="Unassembled WGS sequence"/>
</dbReference>
<evidence type="ECO:0000256" key="1">
    <source>
        <dbReference type="SAM" id="Phobius"/>
    </source>
</evidence>
<gene>
    <name evidence="2" type="ORF">B0T11DRAFT_274762</name>
</gene>
<name>A0A8K0TIR2_9PEZI</name>
<feature type="transmembrane region" description="Helical" evidence="1">
    <location>
        <begin position="20"/>
        <end position="40"/>
    </location>
</feature>
<sequence>MGDIRGGSRLGSASRVSMHLFPGSLWFVVAVAVAVSIDVGRRSGRVGRMRGGVWVVRMFRVIEGMNAVRGSGGYRWGRLIDCWR</sequence>
<keyword evidence="1" id="KW-0472">Membrane</keyword>
<keyword evidence="3" id="KW-1185">Reference proteome</keyword>
<keyword evidence="1" id="KW-1133">Transmembrane helix</keyword>
<organism evidence="2 3">
    <name type="scientific">Plectosphaerella cucumerina</name>
    <dbReference type="NCBI Taxonomy" id="40658"/>
    <lineage>
        <taxon>Eukaryota</taxon>
        <taxon>Fungi</taxon>
        <taxon>Dikarya</taxon>
        <taxon>Ascomycota</taxon>
        <taxon>Pezizomycotina</taxon>
        <taxon>Sordariomycetes</taxon>
        <taxon>Hypocreomycetidae</taxon>
        <taxon>Glomerellales</taxon>
        <taxon>Plectosphaerellaceae</taxon>
        <taxon>Plectosphaerella</taxon>
    </lineage>
</organism>